<dbReference type="PROSITE" id="PS50096">
    <property type="entry name" value="IQ"/>
    <property type="match status" value="3"/>
</dbReference>
<comment type="similarity">
    <text evidence="1">Belongs to the carnitine/choline acetyltransferase family.</text>
</comment>
<feature type="compositionally biased region" description="Basic and acidic residues" evidence="5">
    <location>
        <begin position="842"/>
        <end position="857"/>
    </location>
</feature>
<dbReference type="InterPro" id="IPR039551">
    <property type="entry name" value="Cho/carn_acyl_trans"/>
</dbReference>
<feature type="compositionally biased region" description="Low complexity" evidence="5">
    <location>
        <begin position="437"/>
        <end position="450"/>
    </location>
</feature>
<feature type="compositionally biased region" description="Low complexity" evidence="5">
    <location>
        <begin position="1235"/>
        <end position="1249"/>
    </location>
</feature>
<dbReference type="CDD" id="cd23767">
    <property type="entry name" value="IQCD"/>
    <property type="match status" value="1"/>
</dbReference>
<evidence type="ECO:0000256" key="2">
    <source>
        <dbReference type="ARBA" id="ARBA00022679"/>
    </source>
</evidence>
<organism evidence="7 8">
    <name type="scientific">Triparma laevis f. inornata</name>
    <dbReference type="NCBI Taxonomy" id="1714386"/>
    <lineage>
        <taxon>Eukaryota</taxon>
        <taxon>Sar</taxon>
        <taxon>Stramenopiles</taxon>
        <taxon>Ochrophyta</taxon>
        <taxon>Bolidophyceae</taxon>
        <taxon>Parmales</taxon>
        <taxon>Triparmaceae</taxon>
        <taxon>Triparma</taxon>
    </lineage>
</organism>
<keyword evidence="4" id="KW-0175">Coiled coil</keyword>
<keyword evidence="2" id="KW-0808">Transferase</keyword>
<dbReference type="Pfam" id="PF00755">
    <property type="entry name" value="Carn_acyltransf"/>
    <property type="match status" value="1"/>
</dbReference>
<dbReference type="PANTHER" id="PTHR22589:SF16">
    <property type="entry name" value="CARNITINE O-PALMITOYLTRANSFERASE 2, MITOCHONDRIAL"/>
    <property type="match status" value="1"/>
</dbReference>
<feature type="region of interest" description="Disordered" evidence="5">
    <location>
        <begin position="1172"/>
        <end position="1194"/>
    </location>
</feature>
<dbReference type="Proteomes" id="UP001162640">
    <property type="component" value="Unassembled WGS sequence"/>
</dbReference>
<dbReference type="GO" id="GO:0005739">
    <property type="term" value="C:mitochondrion"/>
    <property type="evidence" value="ECO:0007669"/>
    <property type="project" value="TreeGrafter"/>
</dbReference>
<feature type="region of interest" description="Disordered" evidence="5">
    <location>
        <begin position="1484"/>
        <end position="1510"/>
    </location>
</feature>
<feature type="coiled-coil region" evidence="4">
    <location>
        <begin position="1044"/>
        <end position="1078"/>
    </location>
</feature>
<evidence type="ECO:0000256" key="3">
    <source>
        <dbReference type="ARBA" id="ARBA00023315"/>
    </source>
</evidence>
<dbReference type="PROSITE" id="PS50222">
    <property type="entry name" value="EF_HAND_2"/>
    <property type="match status" value="1"/>
</dbReference>
<dbReference type="Gene3D" id="3.30.559.10">
    <property type="entry name" value="Chloramphenicol acetyltransferase-like domain"/>
    <property type="match status" value="1"/>
</dbReference>
<dbReference type="GO" id="GO:0005509">
    <property type="term" value="F:calcium ion binding"/>
    <property type="evidence" value="ECO:0007669"/>
    <property type="project" value="InterPro"/>
</dbReference>
<feature type="non-terminal residue" evidence="7">
    <location>
        <position position="1"/>
    </location>
</feature>
<feature type="region of interest" description="Disordered" evidence="5">
    <location>
        <begin position="548"/>
        <end position="583"/>
    </location>
</feature>
<evidence type="ECO:0000256" key="4">
    <source>
        <dbReference type="SAM" id="Coils"/>
    </source>
</evidence>
<dbReference type="SUPFAM" id="SSF52777">
    <property type="entry name" value="CoA-dependent acyltransferases"/>
    <property type="match status" value="1"/>
</dbReference>
<feature type="region of interest" description="Disordered" evidence="5">
    <location>
        <begin position="379"/>
        <end position="478"/>
    </location>
</feature>
<reference evidence="8" key="1">
    <citation type="journal article" date="2023" name="Commun. Biol.">
        <title>Genome analysis of Parmales, the sister group of diatoms, reveals the evolutionary specialization of diatoms from phago-mixotrophs to photoautotrophs.</title>
        <authorList>
            <person name="Ban H."/>
            <person name="Sato S."/>
            <person name="Yoshikawa S."/>
            <person name="Yamada K."/>
            <person name="Nakamura Y."/>
            <person name="Ichinomiya M."/>
            <person name="Sato N."/>
            <person name="Blanc-Mathieu R."/>
            <person name="Endo H."/>
            <person name="Kuwata A."/>
            <person name="Ogata H."/>
        </authorList>
    </citation>
    <scope>NUCLEOTIDE SEQUENCE [LARGE SCALE GENOMIC DNA]</scope>
</reference>
<evidence type="ECO:0000313" key="7">
    <source>
        <dbReference type="EMBL" id="GMH95558.1"/>
    </source>
</evidence>
<keyword evidence="3" id="KW-0012">Acyltransferase</keyword>
<dbReference type="Gene3D" id="1.20.5.190">
    <property type="match status" value="1"/>
</dbReference>
<dbReference type="PROSITE" id="PS00018">
    <property type="entry name" value="EF_HAND_1"/>
    <property type="match status" value="1"/>
</dbReference>
<protein>
    <recommendedName>
        <fullName evidence="6">EF-hand domain-containing protein</fullName>
    </recommendedName>
</protein>
<sequence>SPTQISKPSYAPPNPPKFSYKTTPIAFVLNDELNNAVKEAGTNAELLAQSTRRSIFTHSDFGAAFLKQNKLSPDATMQQILQLAYMKRHGSPPNHLVSSYCVAQHMVFKAGRNERMRSSTTLSHSFIKSVINEESPSVQYKQLKAATERHSALTRMCTMGGGFDRHLYALSQIASSSNDEIPALFSDLAFTTLMTDTLCSSMLPGEFVEVMMASPAFGDFNEVGDEDKDSDDSSKLGKYFVPYSTFDDRVTFFVNGFEPEDMDKFKDAIAESIEEVKRIIVKGSMETEFAESDPVGPPSTSKFSKNRNKPDMTIVMAKAMKDPEISKAFANPKYSKLTQKIMADPSILLNPMKRLKPDLEANPEYMALAKSLFPKLAKLMNSSSPSPSPAPSPTPSSSSSKNSMPSLDDNSDQDTTDAANPTPHKKQSANTFSPTNSESSASIIESQQTVQKKKKLRRVPKKQQLSSYQRSETSSPAFPDKFIEDKVLESMEEEITRAIALASKNKDMAELALMTALFGEGSESEVRAASSEAKKYLAMVSERDAAKNSVASKLQNTSAASPSRKAQHTSHATGKNADGTPFSKAQINSMKRKRAVKERSLIPPQAAVYIQLIWRGKSARKTMRRRHRSATLIVATFRGFLTRRNTKVEMTRWHDVLKDEKKRVTRVQRIENQRAELALLRRTPASRLSDVDNRRRNIAVRRIQRFFRTLFKRPWYRLKHGRKNKKIVTKSTVGDTISKNIGDVLDPPEELTVDIEEQEGAIDESQASFWSRASVQKSSAMDTTDTSLQNFNDDAYDTPNVKEIKTRLRIRQRTIPNYGTGVQATALRLADLQRRVAQSSYENRREKELKEREEALKHAGKNSRGGARRGYEKLFELQRQCQNLLANRSLVEEEVKKASERRNRRVERFDRLANLLTEPPQLTTVAAEYKLRNENRPNKLKETLAGWKLPRSEKSWKNAKKAHKATINALKAREEWWSLNLGEKFGGGTYDLRETASFEIDENRPIGEGPVVGKYDADEASLFWYKYSGGKDEQLENFLTRRSKLTHEEKLSELDRDIEEAERRKKSLALNVNKVIAREQRKLAAPGELDSLVGGRERRMYTSATLIQRCIRGTLARRRVAQQMSNVRVAGALQMLVQELGGKKGTADAAGALGTVLGSILQGQVGNTNAVNALPKPPLYGNKNTTPPEETKTRSLFHSETKRFHNNERKNEDTPVSSIYTAVSSTPTRNYGGINNSNNSNPSSPAVNSTINQYGASASPGHGLRVQTRGVEGLMAHTPLITGMLVDVDMGLGAADKPKVWTPAKILSINPSGDVTVEFDSDGQKMNGVIQDRIRIRGGMATPSTALLERRLSGADSTQDLKAETPFEESKGIFTPNTMTLDAMNTTQSTINTGRTLSRGNSYRSMTDSLAQKQMLDDSAVLEALQNSDLATAAMSPGKMTNDTDDSFSLLSTAFHDENKNGKAGNGVDIPRLNISGEGQDLGKTIDSGYISPPSSSPVKSSLHSPGSKKGRVVLQKIIDQLVESKKERGGGNSSVYSANFNSAREFESSGRVRSVLGLVVDAVGKVGGITFYDHPGKARAVSSIFEKLDLDNNGMIGVDDVVDVLECLDATLNLNLGGVCDVRSAALSIGSWLKKSDGSVNLKEMGDFLYDCAKGGSSDARSVFLYLGRLLSLGGARGGRSGKEHLAKIFGQGVKVCSADEFKKGLSGLKPKLSAGEVDSLFEGLKLGASNGGDSNLVNLER</sequence>
<dbReference type="PANTHER" id="PTHR22589">
    <property type="entry name" value="CARNITINE O-ACYLTRANSFERASE"/>
    <property type="match status" value="1"/>
</dbReference>
<dbReference type="InterPro" id="IPR023213">
    <property type="entry name" value="CAT-like_dom_sf"/>
</dbReference>
<evidence type="ECO:0000256" key="5">
    <source>
        <dbReference type="SAM" id="MobiDB-lite"/>
    </source>
</evidence>
<accession>A0A9W7BZJ0</accession>
<feature type="compositionally biased region" description="Low complexity" evidence="5">
    <location>
        <begin position="395"/>
        <end position="406"/>
    </location>
</feature>
<evidence type="ECO:0000256" key="1">
    <source>
        <dbReference type="ARBA" id="ARBA00005232"/>
    </source>
</evidence>
<feature type="compositionally biased region" description="Polar residues" evidence="5">
    <location>
        <begin position="466"/>
        <end position="476"/>
    </location>
</feature>
<feature type="coiled-coil region" evidence="4">
    <location>
        <begin position="874"/>
        <end position="901"/>
    </location>
</feature>
<comment type="caution">
    <text evidence="7">The sequence shown here is derived from an EMBL/GenBank/DDBJ whole genome shotgun (WGS) entry which is preliminary data.</text>
</comment>
<dbReference type="GO" id="GO:0004095">
    <property type="term" value="F:carnitine O-palmitoyltransferase activity"/>
    <property type="evidence" value="ECO:0007669"/>
    <property type="project" value="TreeGrafter"/>
</dbReference>
<feature type="compositionally biased region" description="Low complexity" evidence="5">
    <location>
        <begin position="1492"/>
        <end position="1506"/>
    </location>
</feature>
<feature type="region of interest" description="Disordered" evidence="5">
    <location>
        <begin position="839"/>
        <end position="867"/>
    </location>
</feature>
<dbReference type="Pfam" id="PF00612">
    <property type="entry name" value="IQ"/>
    <property type="match status" value="2"/>
</dbReference>
<dbReference type="EMBL" id="BLQM01000615">
    <property type="protein sequence ID" value="GMH95558.1"/>
    <property type="molecule type" value="Genomic_DNA"/>
</dbReference>
<dbReference type="InterPro" id="IPR000048">
    <property type="entry name" value="IQ_motif_EF-hand-BS"/>
</dbReference>
<feature type="compositionally biased region" description="Basic residues" evidence="5">
    <location>
        <begin position="451"/>
        <end position="461"/>
    </location>
</feature>
<feature type="domain" description="EF-hand" evidence="6">
    <location>
        <begin position="1577"/>
        <end position="1612"/>
    </location>
</feature>
<proteinExistence type="inferred from homology"/>
<gene>
    <name evidence="7" type="ORF">TL16_g13189</name>
</gene>
<dbReference type="Gene3D" id="3.30.559.70">
    <property type="entry name" value="Choline/Carnitine o-acyltransferase, domain 2"/>
    <property type="match status" value="1"/>
</dbReference>
<dbReference type="InterPro" id="IPR018247">
    <property type="entry name" value="EF_Hand_1_Ca_BS"/>
</dbReference>
<dbReference type="InterPro" id="IPR000542">
    <property type="entry name" value="Carn_acyl_trans"/>
</dbReference>
<evidence type="ECO:0000259" key="6">
    <source>
        <dbReference type="PROSITE" id="PS50222"/>
    </source>
</evidence>
<feature type="region of interest" description="Disordered" evidence="5">
    <location>
        <begin position="1227"/>
        <end position="1263"/>
    </location>
</feature>
<dbReference type="GO" id="GO:0006635">
    <property type="term" value="P:fatty acid beta-oxidation"/>
    <property type="evidence" value="ECO:0007669"/>
    <property type="project" value="TreeGrafter"/>
</dbReference>
<dbReference type="InterPro" id="IPR042231">
    <property type="entry name" value="Cho/carn_acyl_trans_2"/>
</dbReference>
<evidence type="ECO:0000313" key="8">
    <source>
        <dbReference type="Proteomes" id="UP001162640"/>
    </source>
</evidence>
<dbReference type="InterPro" id="IPR002048">
    <property type="entry name" value="EF_hand_dom"/>
</dbReference>
<dbReference type="SMART" id="SM00015">
    <property type="entry name" value="IQ"/>
    <property type="match status" value="3"/>
</dbReference>
<feature type="compositionally biased region" description="Polar residues" evidence="5">
    <location>
        <begin position="549"/>
        <end position="561"/>
    </location>
</feature>
<name>A0A9W7BZJ0_9STRA</name>